<dbReference type="RefSeq" id="WP_406855887.1">
    <property type="nucleotide sequence ID" value="NZ_CP157484.1"/>
</dbReference>
<dbReference type="Pfam" id="PF07475">
    <property type="entry name" value="Hpr_kinase_C"/>
    <property type="match status" value="1"/>
</dbReference>
<organism evidence="2">
    <name type="scientific">Alsobacter sp. KACC 23698</name>
    <dbReference type="NCBI Taxonomy" id="3149229"/>
    <lineage>
        <taxon>Bacteria</taxon>
        <taxon>Pseudomonadati</taxon>
        <taxon>Pseudomonadota</taxon>
        <taxon>Alphaproteobacteria</taxon>
        <taxon>Hyphomicrobiales</taxon>
        <taxon>Alsobacteraceae</taxon>
        <taxon>Alsobacter</taxon>
    </lineage>
</organism>
<dbReference type="GO" id="GO:0006109">
    <property type="term" value="P:regulation of carbohydrate metabolic process"/>
    <property type="evidence" value="ECO:0007669"/>
    <property type="project" value="InterPro"/>
</dbReference>
<dbReference type="InterPro" id="IPR027417">
    <property type="entry name" value="P-loop_NTPase"/>
</dbReference>
<keyword evidence="2" id="KW-0418">Kinase</keyword>
<feature type="domain" description="HPr kinase/phosphorylase C-terminal" evidence="1">
    <location>
        <begin position="12"/>
        <end position="94"/>
    </location>
</feature>
<gene>
    <name evidence="2" type="ORF">ABEG18_25780</name>
</gene>
<evidence type="ECO:0000313" key="2">
    <source>
        <dbReference type="EMBL" id="XBO39047.1"/>
    </source>
</evidence>
<dbReference type="SUPFAM" id="SSF53795">
    <property type="entry name" value="PEP carboxykinase-like"/>
    <property type="match status" value="1"/>
</dbReference>
<dbReference type="InterPro" id="IPR011104">
    <property type="entry name" value="Hpr_kin/Pase_C"/>
</dbReference>
<keyword evidence="2" id="KW-0808">Transferase</keyword>
<dbReference type="AlphaFoldDB" id="A0AAU7JF90"/>
<accession>A0AAU7JF90</accession>
<name>A0AAU7JF90_9HYPH</name>
<proteinExistence type="predicted"/>
<evidence type="ECO:0000259" key="1">
    <source>
        <dbReference type="Pfam" id="PF07475"/>
    </source>
</evidence>
<sequence length="168" mass="17034">MTGRAGPPGGDAPDVAAHATCVVVGEAGVLIRGASGAGKSTLARRLLAGAARAGLYGSLVADDRVRLSVKGGRVLAKTPASIAGKMEMRGQGILTGPHESAAVLRLVVDCGVKALDRFPERVDLLAEVAGVCLPRIVAGPDDADRVLLALGYGQYLYEPGNPSPVDAL</sequence>
<keyword evidence="2" id="KW-0723">Serine/threonine-protein kinase</keyword>
<protein>
    <submittedName>
        <fullName evidence="2">Serine/threonine protein kinase</fullName>
    </submittedName>
</protein>
<dbReference type="GO" id="GO:0004674">
    <property type="term" value="F:protein serine/threonine kinase activity"/>
    <property type="evidence" value="ECO:0007669"/>
    <property type="project" value="UniProtKB-KW"/>
</dbReference>
<reference evidence="2" key="1">
    <citation type="submission" date="2024-05" db="EMBL/GenBank/DDBJ databases">
        <authorList>
            <person name="Kim S."/>
            <person name="Heo J."/>
            <person name="Choi H."/>
            <person name="Choi Y."/>
            <person name="Kwon S.-W."/>
            <person name="Kim Y."/>
        </authorList>
    </citation>
    <scope>NUCLEOTIDE SEQUENCE</scope>
    <source>
        <strain evidence="2">KACC 23698</strain>
    </source>
</reference>
<dbReference type="EMBL" id="CP157484">
    <property type="protein sequence ID" value="XBO39047.1"/>
    <property type="molecule type" value="Genomic_DNA"/>
</dbReference>
<dbReference type="GO" id="GO:0005524">
    <property type="term" value="F:ATP binding"/>
    <property type="evidence" value="ECO:0007669"/>
    <property type="project" value="InterPro"/>
</dbReference>
<dbReference type="GO" id="GO:0000155">
    <property type="term" value="F:phosphorelay sensor kinase activity"/>
    <property type="evidence" value="ECO:0007669"/>
    <property type="project" value="InterPro"/>
</dbReference>
<dbReference type="Gene3D" id="3.40.50.300">
    <property type="entry name" value="P-loop containing nucleotide triphosphate hydrolases"/>
    <property type="match status" value="1"/>
</dbReference>